<dbReference type="Proteomes" id="UP000243579">
    <property type="component" value="Unassembled WGS sequence"/>
</dbReference>
<reference evidence="1 2" key="1">
    <citation type="journal article" date="2014" name="Genome Biol. Evol.">
        <title>The secreted proteins of Achlya hypogyna and Thraustotheca clavata identify the ancestral oomycete secretome and reveal gene acquisitions by horizontal gene transfer.</title>
        <authorList>
            <person name="Misner I."/>
            <person name="Blouin N."/>
            <person name="Leonard G."/>
            <person name="Richards T.A."/>
            <person name="Lane C.E."/>
        </authorList>
    </citation>
    <scope>NUCLEOTIDE SEQUENCE [LARGE SCALE GENOMIC DNA]</scope>
    <source>
        <strain evidence="1 2">ATCC 48635</strain>
    </source>
</reference>
<evidence type="ECO:0000313" key="2">
    <source>
        <dbReference type="Proteomes" id="UP000243579"/>
    </source>
</evidence>
<name>A0A1V9YLE1_ACHHY</name>
<keyword evidence="2" id="KW-1185">Reference proteome</keyword>
<accession>A0A1V9YLE1</accession>
<dbReference type="EMBL" id="JNBR01001499">
    <property type="protein sequence ID" value="OQR86539.1"/>
    <property type="molecule type" value="Genomic_DNA"/>
</dbReference>
<protein>
    <recommendedName>
        <fullName evidence="3">PiggyBac transposable element-derived protein domain-containing protein</fullName>
    </recommendedName>
</protein>
<dbReference type="AlphaFoldDB" id="A0A1V9YLE1"/>
<dbReference type="OrthoDB" id="121467at2759"/>
<proteinExistence type="predicted"/>
<organism evidence="1 2">
    <name type="scientific">Achlya hypogyna</name>
    <name type="common">Oomycete</name>
    <name type="synonym">Protoachlya hypogyna</name>
    <dbReference type="NCBI Taxonomy" id="1202772"/>
    <lineage>
        <taxon>Eukaryota</taxon>
        <taxon>Sar</taxon>
        <taxon>Stramenopiles</taxon>
        <taxon>Oomycota</taxon>
        <taxon>Saprolegniomycetes</taxon>
        <taxon>Saprolegniales</taxon>
        <taxon>Achlyaceae</taxon>
        <taxon>Achlya</taxon>
    </lineage>
</organism>
<comment type="caution">
    <text evidence="1">The sequence shown here is derived from an EMBL/GenBank/DDBJ whole genome shotgun (WGS) entry which is preliminary data.</text>
</comment>
<evidence type="ECO:0000313" key="1">
    <source>
        <dbReference type="EMBL" id="OQR86539.1"/>
    </source>
</evidence>
<evidence type="ECO:0008006" key="3">
    <source>
        <dbReference type="Google" id="ProtNLM"/>
    </source>
</evidence>
<gene>
    <name evidence="1" type="ORF">ACHHYP_20477</name>
</gene>
<sequence>MPHVTKIKRKSEGVRGELNTVACATNKILLKIDIVEKAAHQHKTLFHSEYGARASSVIRLCEDCFGSCHTVLPYSAFSSVKTLLALKTRGLCLLHGHGENLPLKMCGKLGTTVHFSESS</sequence>